<gene>
    <name evidence="3" type="ORF">SAMN03080599_00521</name>
</gene>
<dbReference type="OrthoDB" id="9776196at2"/>
<comment type="similarity">
    <text evidence="1">Belongs to the UPF0749 family.</text>
</comment>
<keyword evidence="2" id="KW-0175">Coiled coil</keyword>
<dbReference type="PANTHER" id="PTHR37313">
    <property type="entry name" value="UPF0749 PROTEIN RV1825"/>
    <property type="match status" value="1"/>
</dbReference>
<dbReference type="EMBL" id="FMWL01000002">
    <property type="protein sequence ID" value="SCZ77016.1"/>
    <property type="molecule type" value="Genomic_DNA"/>
</dbReference>
<dbReference type="Proteomes" id="UP000199208">
    <property type="component" value="Unassembled WGS sequence"/>
</dbReference>
<evidence type="ECO:0000313" key="4">
    <source>
        <dbReference type="Proteomes" id="UP000199208"/>
    </source>
</evidence>
<sequence>MKVNRSKALIMMLMITLGILIALQLKVTNLGYKYVQISDLDGLQRTIVKEKAEIERLLALKDQLIEKTVQYEAAQDPEVSFASVLIEEIRLYKAFAGYTDLAGPGVVVIVSDGERDLQSGEDPNTLIVHDYDIRALIDDLRNAGAEAIAINNQRILLGKTELYCTGPTILINNQVFAQPYVITAIGNRDRLIEVTEGPSGYAGLLRQIGLYVEVNSSINVKIPAYSGYKNPLYLNLMEEIMP</sequence>
<dbReference type="Pfam" id="PF05949">
    <property type="entry name" value="DUF881"/>
    <property type="match status" value="1"/>
</dbReference>
<name>A0A1G5RSN0_9FIRM</name>
<dbReference type="Gene3D" id="3.30.70.1880">
    <property type="entry name" value="Protein of unknown function DUF881"/>
    <property type="match status" value="1"/>
</dbReference>
<evidence type="ECO:0000256" key="2">
    <source>
        <dbReference type="SAM" id="Coils"/>
    </source>
</evidence>
<dbReference type="RefSeq" id="WP_092589325.1">
    <property type="nucleotide sequence ID" value="NZ_FMWL01000002.1"/>
</dbReference>
<dbReference type="PANTHER" id="PTHR37313:SF2">
    <property type="entry name" value="UPF0749 PROTEIN YLXX"/>
    <property type="match status" value="1"/>
</dbReference>
<organism evidence="3 4">
    <name type="scientific">Acidaminobacter hydrogenoformans DSM 2784</name>
    <dbReference type="NCBI Taxonomy" id="1120920"/>
    <lineage>
        <taxon>Bacteria</taxon>
        <taxon>Bacillati</taxon>
        <taxon>Bacillota</taxon>
        <taxon>Clostridia</taxon>
        <taxon>Peptostreptococcales</taxon>
        <taxon>Acidaminobacteraceae</taxon>
        <taxon>Acidaminobacter</taxon>
    </lineage>
</organism>
<proteinExistence type="inferred from homology"/>
<feature type="coiled-coil region" evidence="2">
    <location>
        <begin position="40"/>
        <end position="67"/>
    </location>
</feature>
<reference evidence="3 4" key="1">
    <citation type="submission" date="2016-10" db="EMBL/GenBank/DDBJ databases">
        <authorList>
            <person name="de Groot N.N."/>
        </authorList>
    </citation>
    <scope>NUCLEOTIDE SEQUENCE [LARGE SCALE GENOMIC DNA]</scope>
    <source>
        <strain evidence="3 4">DSM 2784</strain>
    </source>
</reference>
<dbReference type="AlphaFoldDB" id="A0A1G5RSN0"/>
<accession>A0A1G5RSN0</accession>
<evidence type="ECO:0000256" key="1">
    <source>
        <dbReference type="ARBA" id="ARBA00009108"/>
    </source>
</evidence>
<evidence type="ECO:0000313" key="3">
    <source>
        <dbReference type="EMBL" id="SCZ77016.1"/>
    </source>
</evidence>
<protein>
    <submittedName>
        <fullName evidence="3">Uncharacterized conserved protein YlxW, UPF0749 family</fullName>
    </submittedName>
</protein>
<dbReference type="InterPro" id="IPR010273">
    <property type="entry name" value="DUF881"/>
</dbReference>
<keyword evidence="4" id="KW-1185">Reference proteome</keyword>
<dbReference type="STRING" id="1120920.SAMN03080599_00521"/>